<dbReference type="AlphaFoldDB" id="A0ABD1ZBV6"/>
<dbReference type="Proteomes" id="UP001605036">
    <property type="component" value="Unassembled WGS sequence"/>
</dbReference>
<dbReference type="InterPro" id="IPR021998">
    <property type="entry name" value="Alfin_N"/>
</dbReference>
<feature type="region of interest" description="Disordered" evidence="1">
    <location>
        <begin position="1"/>
        <end position="24"/>
    </location>
</feature>
<dbReference type="EMBL" id="JBHFFA010000002">
    <property type="protein sequence ID" value="KAL2645298.1"/>
    <property type="molecule type" value="Genomic_DNA"/>
</dbReference>
<evidence type="ECO:0000256" key="1">
    <source>
        <dbReference type="SAM" id="MobiDB-lite"/>
    </source>
</evidence>
<dbReference type="Pfam" id="PF12165">
    <property type="entry name" value="Alfin"/>
    <property type="match status" value="1"/>
</dbReference>
<comment type="caution">
    <text evidence="3">The sequence shown here is derived from an EMBL/GenBank/DDBJ whole genome shotgun (WGS) entry which is preliminary data.</text>
</comment>
<protein>
    <recommendedName>
        <fullName evidence="2">Alfin N-terminal domain-containing protein</fullName>
    </recommendedName>
</protein>
<reference evidence="3 4" key="1">
    <citation type="submission" date="2024-09" db="EMBL/GenBank/DDBJ databases">
        <title>Chromosome-scale assembly of Riccia fluitans.</title>
        <authorList>
            <person name="Paukszto L."/>
            <person name="Sawicki J."/>
            <person name="Karawczyk K."/>
            <person name="Piernik-Szablinska J."/>
            <person name="Szczecinska M."/>
            <person name="Mazdziarz M."/>
        </authorList>
    </citation>
    <scope>NUCLEOTIDE SEQUENCE [LARGE SCALE GENOMIC DNA]</scope>
    <source>
        <strain evidence="3">Rf_01</strain>
        <tissue evidence="3">Aerial parts of the thallus</tissue>
    </source>
</reference>
<organism evidence="3 4">
    <name type="scientific">Riccia fluitans</name>
    <dbReference type="NCBI Taxonomy" id="41844"/>
    <lineage>
        <taxon>Eukaryota</taxon>
        <taxon>Viridiplantae</taxon>
        <taxon>Streptophyta</taxon>
        <taxon>Embryophyta</taxon>
        <taxon>Marchantiophyta</taxon>
        <taxon>Marchantiopsida</taxon>
        <taxon>Marchantiidae</taxon>
        <taxon>Marchantiales</taxon>
        <taxon>Ricciaceae</taxon>
        <taxon>Riccia</taxon>
    </lineage>
</organism>
<proteinExistence type="predicted"/>
<feature type="domain" description="Alfin N-terminal" evidence="2">
    <location>
        <begin position="44"/>
        <end position="168"/>
    </location>
</feature>
<keyword evidence="4" id="KW-1185">Reference proteome</keyword>
<dbReference type="PANTHER" id="PTHR12321:SF98">
    <property type="entry name" value="PHD FINGER PROTEIN ALFIN-LIKE 5"/>
    <property type="match status" value="1"/>
</dbReference>
<evidence type="ECO:0000313" key="4">
    <source>
        <dbReference type="Proteomes" id="UP001605036"/>
    </source>
</evidence>
<dbReference type="PANTHER" id="PTHR12321">
    <property type="entry name" value="CPG BINDING PROTEIN"/>
    <property type="match status" value="1"/>
</dbReference>
<evidence type="ECO:0000259" key="2">
    <source>
        <dbReference type="Pfam" id="PF12165"/>
    </source>
</evidence>
<dbReference type="InterPro" id="IPR045104">
    <property type="entry name" value="Alfin"/>
</dbReference>
<accession>A0ABD1ZBV6</accession>
<feature type="compositionally biased region" description="Polar residues" evidence="1">
    <location>
        <begin position="13"/>
        <end position="23"/>
    </location>
</feature>
<gene>
    <name evidence="3" type="ORF">R1flu_012885</name>
</gene>
<sequence length="238" mass="26188">MDKAKSDLGQEESLGSVSTSGEPSSVMEVHYEEAADDENAVIPVEYIYKHILNRRNGIVKALTVDFKKFFLECDPDKDNLCLYGLANGRWVVGLPEEKVPSEFPEPTVGINFTRDGMPVDQWLKFVALHSDAWLFGLATFYGALHDCIERKRLLCMLSDVPSVYDVVTGKAEPLSNELTTSILAEPNVDAVVTCSHKRVRFDDESCHQQELAVVGGSCANELSTKAALESVDQGDGQS</sequence>
<name>A0ABD1ZBV6_9MARC</name>
<evidence type="ECO:0000313" key="3">
    <source>
        <dbReference type="EMBL" id="KAL2645298.1"/>
    </source>
</evidence>